<organism evidence="1">
    <name type="scientific">Terrestrivirus sp</name>
    <dbReference type="NCBI Taxonomy" id="2487775"/>
    <lineage>
        <taxon>Viruses</taxon>
        <taxon>Varidnaviria</taxon>
        <taxon>Bamfordvirae</taxon>
        <taxon>Nucleocytoviricota</taxon>
        <taxon>Megaviricetes</taxon>
        <taxon>Imitervirales</taxon>
        <taxon>Mimiviridae</taxon>
        <taxon>Klosneuvirinae</taxon>
    </lineage>
</organism>
<evidence type="ECO:0000313" key="1">
    <source>
        <dbReference type="EMBL" id="AYV75474.1"/>
    </source>
</evidence>
<name>A0A3G4ZM32_9VIRU</name>
<gene>
    <name evidence="1" type="ORF">Terrestrivirus1_348</name>
</gene>
<dbReference type="EMBL" id="MK071979">
    <property type="protein sequence ID" value="AYV75474.1"/>
    <property type="molecule type" value="Genomic_DNA"/>
</dbReference>
<reference evidence="1" key="1">
    <citation type="submission" date="2018-10" db="EMBL/GenBank/DDBJ databases">
        <title>Hidden diversity of soil giant viruses.</title>
        <authorList>
            <person name="Schulz F."/>
            <person name="Alteio L."/>
            <person name="Goudeau D."/>
            <person name="Ryan E.M."/>
            <person name="Malmstrom R.R."/>
            <person name="Blanchard J."/>
            <person name="Woyke T."/>
        </authorList>
    </citation>
    <scope>NUCLEOTIDE SEQUENCE</scope>
    <source>
        <strain evidence="1">TEV1</strain>
    </source>
</reference>
<accession>A0A3G4ZM32</accession>
<protein>
    <submittedName>
        <fullName evidence="1">Uncharacterized protein</fullName>
    </submittedName>
</protein>
<sequence length="119" mass="14206">MAYPIAFDRVKDFMKQRFESQERKVKELKYEDERNPCDCPTQRRKNPMFCKPGCLCDRMLIESYKMQDFWDDLNFVSIVGTYPKMDCKSVEKVIGFIKLSQLSANDETEVSNWVKKFSY</sequence>
<proteinExistence type="predicted"/>